<feature type="region of interest" description="Disordered" evidence="3">
    <location>
        <begin position="99"/>
        <end position="150"/>
    </location>
</feature>
<dbReference type="PANTHER" id="PTHR43727">
    <property type="entry name" value="DIAMINOPIMELATE DECARBOXYLASE"/>
    <property type="match status" value="1"/>
</dbReference>
<dbReference type="InterPro" id="IPR029066">
    <property type="entry name" value="PLP-binding_barrel"/>
</dbReference>
<dbReference type="EMBL" id="BJHW01000001">
    <property type="protein sequence ID" value="GDY49976.1"/>
    <property type="molecule type" value="Genomic_DNA"/>
</dbReference>
<protein>
    <recommendedName>
        <fullName evidence="4">Orn/DAP/Arg decarboxylase 2 N-terminal domain-containing protein</fullName>
    </recommendedName>
</protein>
<comment type="caution">
    <text evidence="5">The sequence shown here is derived from an EMBL/GenBank/DDBJ whole genome shotgun (WGS) entry which is preliminary data.</text>
</comment>
<evidence type="ECO:0000259" key="4">
    <source>
        <dbReference type="Pfam" id="PF02784"/>
    </source>
</evidence>
<feature type="domain" description="Orn/DAP/Arg decarboxylase 2 N-terminal" evidence="4">
    <location>
        <begin position="21"/>
        <end position="97"/>
    </location>
</feature>
<dbReference type="Gene3D" id="2.40.37.10">
    <property type="entry name" value="Lyase, Ornithine Decarboxylase, Chain A, domain 1"/>
    <property type="match status" value="1"/>
</dbReference>
<dbReference type="PANTHER" id="PTHR43727:SF2">
    <property type="entry name" value="GROUP IV DECARBOXYLASE"/>
    <property type="match status" value="1"/>
</dbReference>
<evidence type="ECO:0000256" key="3">
    <source>
        <dbReference type="SAM" id="MobiDB-lite"/>
    </source>
</evidence>
<dbReference type="InterPro" id="IPR022644">
    <property type="entry name" value="De-COase2_N"/>
</dbReference>
<dbReference type="GO" id="GO:0008836">
    <property type="term" value="F:diaminopimelate decarboxylase activity"/>
    <property type="evidence" value="ECO:0007669"/>
    <property type="project" value="TreeGrafter"/>
</dbReference>
<proteinExistence type="predicted"/>
<evidence type="ECO:0000313" key="6">
    <source>
        <dbReference type="Proteomes" id="UP000301309"/>
    </source>
</evidence>
<feature type="compositionally biased region" description="Low complexity" evidence="3">
    <location>
        <begin position="101"/>
        <end position="134"/>
    </location>
</feature>
<dbReference type="Gene3D" id="3.20.20.10">
    <property type="entry name" value="Alanine racemase"/>
    <property type="match status" value="1"/>
</dbReference>
<organism evidence="5 6">
    <name type="scientific">Streptomyces violaceusniger</name>
    <dbReference type="NCBI Taxonomy" id="68280"/>
    <lineage>
        <taxon>Bacteria</taxon>
        <taxon>Bacillati</taxon>
        <taxon>Actinomycetota</taxon>
        <taxon>Actinomycetes</taxon>
        <taxon>Kitasatosporales</taxon>
        <taxon>Streptomycetaceae</taxon>
        <taxon>Streptomyces</taxon>
        <taxon>Streptomyces violaceusniger group</taxon>
    </lineage>
</organism>
<evidence type="ECO:0000256" key="2">
    <source>
        <dbReference type="ARBA" id="ARBA00022898"/>
    </source>
</evidence>
<dbReference type="Proteomes" id="UP000301309">
    <property type="component" value="Unassembled WGS sequence"/>
</dbReference>
<dbReference type="Pfam" id="PF02784">
    <property type="entry name" value="Orn_Arg_deC_N"/>
    <property type="match status" value="1"/>
</dbReference>
<keyword evidence="6" id="KW-1185">Reference proteome</keyword>
<accession>A0A4D4KSV9</accession>
<gene>
    <name evidence="5" type="ORF">SVIO_005990</name>
</gene>
<keyword evidence="2" id="KW-0663">Pyridoxal phosphate</keyword>
<dbReference type="SUPFAM" id="SSF51419">
    <property type="entry name" value="PLP-binding barrel"/>
    <property type="match status" value="1"/>
</dbReference>
<reference evidence="5 6" key="1">
    <citation type="journal article" date="2020" name="Int. J. Syst. Evol. Microbiol.">
        <title>Reclassification of Streptomyces castelarensis and Streptomyces sporoclivatus as later heterotypic synonyms of Streptomyces antimycoticus.</title>
        <authorList>
            <person name="Komaki H."/>
            <person name="Tamura T."/>
        </authorList>
    </citation>
    <scope>NUCLEOTIDE SEQUENCE [LARGE SCALE GENOMIC DNA]</scope>
    <source>
        <strain evidence="5 6">NBRC 13459</strain>
    </source>
</reference>
<sequence length="150" mass="14997">MTRLDDLAARFGTPVYVYDLDEVAAAARDLLGALPAETELFYALKANPHPDVVAALRAVPGGRCRAEISSTGELDAALAGGFAGADCLYTGPGKTRASCVPPSAAASGSSPPTRSPTSSTSAPRPASTARPPTSCCASTARPGVPPPASA</sequence>
<evidence type="ECO:0000256" key="1">
    <source>
        <dbReference type="ARBA" id="ARBA00001933"/>
    </source>
</evidence>
<dbReference type="GO" id="GO:0009089">
    <property type="term" value="P:lysine biosynthetic process via diaminopimelate"/>
    <property type="evidence" value="ECO:0007669"/>
    <property type="project" value="TreeGrafter"/>
</dbReference>
<dbReference type="AlphaFoldDB" id="A0A4D4KSV9"/>
<name>A0A4D4KSV9_STRVO</name>
<evidence type="ECO:0000313" key="5">
    <source>
        <dbReference type="EMBL" id="GDY49976.1"/>
    </source>
</evidence>
<dbReference type="InterPro" id="IPR009006">
    <property type="entry name" value="Ala_racemase/Decarboxylase_C"/>
</dbReference>
<comment type="cofactor">
    <cofactor evidence="1">
        <name>pyridoxal 5'-phosphate</name>
        <dbReference type="ChEBI" id="CHEBI:597326"/>
    </cofactor>
</comment>